<gene>
    <name evidence="1" type="ORF">SAMN05216605_101413</name>
</gene>
<accession>A0A1G7SE07</accession>
<dbReference type="AlphaFoldDB" id="A0A1G7SE07"/>
<evidence type="ECO:0000313" key="1">
    <source>
        <dbReference type="EMBL" id="SDG20649.1"/>
    </source>
</evidence>
<protein>
    <submittedName>
        <fullName evidence="1">Uncharacterized protein</fullName>
    </submittedName>
</protein>
<reference evidence="2" key="1">
    <citation type="submission" date="2016-10" db="EMBL/GenBank/DDBJ databases">
        <authorList>
            <person name="Varghese N."/>
            <person name="Submissions S."/>
        </authorList>
    </citation>
    <scope>NUCLEOTIDE SEQUENCE [LARGE SCALE GENOMIC DNA]</scope>
    <source>
        <strain evidence="2">ATCC 700689</strain>
    </source>
</reference>
<keyword evidence="2" id="KW-1185">Reference proteome</keyword>
<sequence>MSEWPAFEKEDDPNLMHATEQEVSWLLPQSLASLAGELAASHEEHESPTTLRLISWVRSVSTFSRHR</sequence>
<dbReference type="EMBL" id="FNCO01000001">
    <property type="protein sequence ID" value="SDG20649.1"/>
    <property type="molecule type" value="Genomic_DNA"/>
</dbReference>
<proteinExistence type="predicted"/>
<dbReference type="RefSeq" id="WP_074749730.1">
    <property type="nucleotide sequence ID" value="NZ_FNCO01000001.1"/>
</dbReference>
<organism evidence="1 2">
    <name type="scientific">Pseudomonas abietaniphila</name>
    <dbReference type="NCBI Taxonomy" id="89065"/>
    <lineage>
        <taxon>Bacteria</taxon>
        <taxon>Pseudomonadati</taxon>
        <taxon>Pseudomonadota</taxon>
        <taxon>Gammaproteobacteria</taxon>
        <taxon>Pseudomonadales</taxon>
        <taxon>Pseudomonadaceae</taxon>
        <taxon>Pseudomonas</taxon>
    </lineage>
</organism>
<evidence type="ECO:0000313" key="2">
    <source>
        <dbReference type="Proteomes" id="UP000182894"/>
    </source>
</evidence>
<dbReference type="Proteomes" id="UP000182894">
    <property type="component" value="Unassembled WGS sequence"/>
</dbReference>
<name>A0A1G7SE07_9PSED</name>
<dbReference type="STRING" id="89065.SAMN05216605_101413"/>